<gene>
    <name evidence="1" type="ORF">KIW84_053564</name>
</gene>
<name>A0A9D4WT35_PEA</name>
<dbReference type="Gramene" id="Psat5g122080.1">
    <property type="protein sequence ID" value="Psat5g122080.1.cds"/>
    <property type="gene ID" value="Psat5g122080"/>
</dbReference>
<dbReference type="EMBL" id="JAMSHJ010000005">
    <property type="protein sequence ID" value="KAI5407359.1"/>
    <property type="molecule type" value="Genomic_DNA"/>
</dbReference>
<reference evidence="1 2" key="1">
    <citation type="journal article" date="2022" name="Nat. Genet.">
        <title>Improved pea reference genome and pan-genome highlight genomic features and evolutionary characteristics.</title>
        <authorList>
            <person name="Yang T."/>
            <person name="Liu R."/>
            <person name="Luo Y."/>
            <person name="Hu S."/>
            <person name="Wang D."/>
            <person name="Wang C."/>
            <person name="Pandey M.K."/>
            <person name="Ge S."/>
            <person name="Xu Q."/>
            <person name="Li N."/>
            <person name="Li G."/>
            <person name="Huang Y."/>
            <person name="Saxena R.K."/>
            <person name="Ji Y."/>
            <person name="Li M."/>
            <person name="Yan X."/>
            <person name="He Y."/>
            <person name="Liu Y."/>
            <person name="Wang X."/>
            <person name="Xiang C."/>
            <person name="Varshney R.K."/>
            <person name="Ding H."/>
            <person name="Gao S."/>
            <person name="Zong X."/>
        </authorList>
    </citation>
    <scope>NUCLEOTIDE SEQUENCE [LARGE SCALE GENOMIC DNA]</scope>
    <source>
        <strain evidence="1 2">cv. Zhongwan 6</strain>
    </source>
</reference>
<evidence type="ECO:0000313" key="2">
    <source>
        <dbReference type="Proteomes" id="UP001058974"/>
    </source>
</evidence>
<dbReference type="Gramene" id="Psat05G0356400-T1">
    <property type="protein sequence ID" value="KAI5407359.1"/>
    <property type="gene ID" value="KIW84_053564"/>
</dbReference>
<keyword evidence="2" id="KW-1185">Reference proteome</keyword>
<sequence>MRRALSHAEFVTRETMASFYFSNFPDNLRNARSQLFGFALFVKVRDVEMLSKALNNFYFGDYRLVTNMTRYDRFENFDWINLGKGGEKMVRHEDIKYSRENRRREAEFGISRKKELERVKEEAVIKEEEKEKLRVVTDEGLVSKVLKERDEDMFLSTRGNSKNVEVVEDGKGEIVPIDISYEVVPEDFEWACNGMMARIQNDVGF</sequence>
<protein>
    <submittedName>
        <fullName evidence="1">Uncharacterized protein</fullName>
    </submittedName>
</protein>
<comment type="caution">
    <text evidence="1">The sequence shown here is derived from an EMBL/GenBank/DDBJ whole genome shotgun (WGS) entry which is preliminary data.</text>
</comment>
<accession>A0A9D4WT35</accession>
<dbReference type="AlphaFoldDB" id="A0A9D4WT35"/>
<dbReference type="Proteomes" id="UP001058974">
    <property type="component" value="Chromosome 5"/>
</dbReference>
<organism evidence="1 2">
    <name type="scientific">Pisum sativum</name>
    <name type="common">Garden pea</name>
    <name type="synonym">Lathyrus oleraceus</name>
    <dbReference type="NCBI Taxonomy" id="3888"/>
    <lineage>
        <taxon>Eukaryota</taxon>
        <taxon>Viridiplantae</taxon>
        <taxon>Streptophyta</taxon>
        <taxon>Embryophyta</taxon>
        <taxon>Tracheophyta</taxon>
        <taxon>Spermatophyta</taxon>
        <taxon>Magnoliopsida</taxon>
        <taxon>eudicotyledons</taxon>
        <taxon>Gunneridae</taxon>
        <taxon>Pentapetalae</taxon>
        <taxon>rosids</taxon>
        <taxon>fabids</taxon>
        <taxon>Fabales</taxon>
        <taxon>Fabaceae</taxon>
        <taxon>Papilionoideae</taxon>
        <taxon>50 kb inversion clade</taxon>
        <taxon>NPAAA clade</taxon>
        <taxon>Hologalegina</taxon>
        <taxon>IRL clade</taxon>
        <taxon>Fabeae</taxon>
        <taxon>Lathyrus</taxon>
    </lineage>
</organism>
<proteinExistence type="predicted"/>
<evidence type="ECO:0000313" key="1">
    <source>
        <dbReference type="EMBL" id="KAI5407359.1"/>
    </source>
</evidence>